<gene>
    <name evidence="2" type="ORF">ACFQ1Q_02190</name>
</gene>
<dbReference type="InterPro" id="IPR036249">
    <property type="entry name" value="Thioredoxin-like_sf"/>
</dbReference>
<comment type="caution">
    <text evidence="2">The sequence shown here is derived from an EMBL/GenBank/DDBJ whole genome shotgun (WGS) entry which is preliminary data.</text>
</comment>
<evidence type="ECO:0000313" key="3">
    <source>
        <dbReference type="Proteomes" id="UP001597013"/>
    </source>
</evidence>
<name>A0ABW3N2V7_9FLAO</name>
<dbReference type="PANTHER" id="PTHR42852:SF13">
    <property type="entry name" value="PROTEIN DIPZ"/>
    <property type="match status" value="1"/>
</dbReference>
<dbReference type="Proteomes" id="UP001597013">
    <property type="component" value="Unassembled WGS sequence"/>
</dbReference>
<dbReference type="Gene3D" id="3.40.30.10">
    <property type="entry name" value="Glutaredoxin"/>
    <property type="match status" value="1"/>
</dbReference>
<dbReference type="InterPro" id="IPR013766">
    <property type="entry name" value="Thioredoxin_domain"/>
</dbReference>
<proteinExistence type="predicted"/>
<evidence type="ECO:0000259" key="1">
    <source>
        <dbReference type="PROSITE" id="PS51352"/>
    </source>
</evidence>
<keyword evidence="3" id="KW-1185">Reference proteome</keyword>
<feature type="domain" description="Thioredoxin" evidence="1">
    <location>
        <begin position="76"/>
        <end position="214"/>
    </location>
</feature>
<evidence type="ECO:0000313" key="2">
    <source>
        <dbReference type="EMBL" id="MFD1062042.1"/>
    </source>
</evidence>
<dbReference type="PANTHER" id="PTHR42852">
    <property type="entry name" value="THIOL:DISULFIDE INTERCHANGE PROTEIN DSBE"/>
    <property type="match status" value="1"/>
</dbReference>
<dbReference type="Pfam" id="PF13905">
    <property type="entry name" value="Thioredoxin_8"/>
    <property type="match status" value="1"/>
</dbReference>
<dbReference type="RefSeq" id="WP_386127534.1">
    <property type="nucleotide sequence ID" value="NZ_JBHTJL010000005.1"/>
</dbReference>
<protein>
    <submittedName>
        <fullName evidence="2">TlpA family protein disulfide reductase</fullName>
    </submittedName>
</protein>
<dbReference type="InterPro" id="IPR012336">
    <property type="entry name" value="Thioredoxin-like_fold"/>
</dbReference>
<accession>A0ABW3N2V7</accession>
<dbReference type="InterPro" id="IPR050553">
    <property type="entry name" value="Thioredoxin_ResA/DsbE_sf"/>
</dbReference>
<dbReference type="EMBL" id="JBHTJL010000005">
    <property type="protein sequence ID" value="MFD1062042.1"/>
    <property type="molecule type" value="Genomic_DNA"/>
</dbReference>
<dbReference type="PROSITE" id="PS51352">
    <property type="entry name" value="THIOREDOXIN_2"/>
    <property type="match status" value="1"/>
</dbReference>
<reference evidence="3" key="1">
    <citation type="journal article" date="2019" name="Int. J. Syst. Evol. Microbiol.">
        <title>The Global Catalogue of Microorganisms (GCM) 10K type strain sequencing project: providing services to taxonomists for standard genome sequencing and annotation.</title>
        <authorList>
            <consortium name="The Broad Institute Genomics Platform"/>
            <consortium name="The Broad Institute Genome Sequencing Center for Infectious Disease"/>
            <person name="Wu L."/>
            <person name="Ma J."/>
        </authorList>
    </citation>
    <scope>NUCLEOTIDE SEQUENCE [LARGE SCALE GENOMIC DNA]</scope>
    <source>
        <strain evidence="3">CCUG 62215</strain>
    </source>
</reference>
<sequence length="214" mass="25129">MEKSQLEYPDLIVNGFLVLKRTKHVNGSRNIDFEAKSIKKINTTNFKDILEKHLEIDIKTKYSPIDENQNLSDKSIKVGNQVDNFAFRNVFENDLIKLYDITKRKKFTIVEFWGTWCVPCLLANEKIKDLKNKYYDKLSIFSINAHDRNISKLKKMIAKKEMNWTHGYATEKLLKVFNNKGTYPRLVILNNENEILFIGNPQVDLDKIKEVLNK</sequence>
<organism evidence="2 3">
    <name type="scientific">Winogradskyella litorisediminis</name>
    <dbReference type="NCBI Taxonomy" id="1156618"/>
    <lineage>
        <taxon>Bacteria</taxon>
        <taxon>Pseudomonadati</taxon>
        <taxon>Bacteroidota</taxon>
        <taxon>Flavobacteriia</taxon>
        <taxon>Flavobacteriales</taxon>
        <taxon>Flavobacteriaceae</taxon>
        <taxon>Winogradskyella</taxon>
    </lineage>
</organism>
<dbReference type="SUPFAM" id="SSF52833">
    <property type="entry name" value="Thioredoxin-like"/>
    <property type="match status" value="1"/>
</dbReference>
<dbReference type="CDD" id="cd02966">
    <property type="entry name" value="TlpA_like_family"/>
    <property type="match status" value="1"/>
</dbReference>